<proteinExistence type="predicted"/>
<sequence length="367" mass="42075">MLEAMYKDKSYDDDYRKSYTIRYTVSIAAGPIAALNSQTHATPVQILLVHSDVLERLHLHILKMVLDNLVPPHNEARLAPSSNIRDTRAPATNKKHPNLHEVVDDHSEDENYDSEVDEVESFDDPVDDLFAEHEVECQGNANSKKKDTDYWVVDVIENGVTYCMELTVKEALALTPGKKIALNHNRELQQVGQAAGLLSGLLGTLASNFQQLPICEKSWKTTSKASMEHAFDQFKVIESSTMRMIGRGIIKREIVQRIGSSKRNARNYLFHKFYDKELTFEENLKRKPEKCKKMPLIVQSNGTHILEELRQVMPIGRGDGWIMSHKKKEWFMCVWLGKQLNILRAKTLPARNFHRMIPLHKCLERST</sequence>
<dbReference type="EMBL" id="SDMP01000001">
    <property type="protein sequence ID" value="RYR78412.1"/>
    <property type="molecule type" value="Genomic_DNA"/>
</dbReference>
<reference evidence="1 2" key="1">
    <citation type="submission" date="2019-01" db="EMBL/GenBank/DDBJ databases">
        <title>Sequencing of cultivated peanut Arachis hypogaea provides insights into genome evolution and oil improvement.</title>
        <authorList>
            <person name="Chen X."/>
        </authorList>
    </citation>
    <scope>NUCLEOTIDE SEQUENCE [LARGE SCALE GENOMIC DNA]</scope>
    <source>
        <strain evidence="2">cv. Fuhuasheng</strain>
        <tissue evidence="1">Leaves</tissue>
    </source>
</reference>
<protein>
    <submittedName>
        <fullName evidence="1">Uncharacterized protein</fullName>
    </submittedName>
</protein>
<name>A0A445ESS8_ARAHY</name>
<comment type="caution">
    <text evidence="1">The sequence shown here is derived from an EMBL/GenBank/DDBJ whole genome shotgun (WGS) entry which is preliminary data.</text>
</comment>
<accession>A0A445ESS8</accession>
<dbReference type="Proteomes" id="UP000289738">
    <property type="component" value="Chromosome A01"/>
</dbReference>
<gene>
    <name evidence="1" type="ORF">Ahy_A01g003207</name>
</gene>
<organism evidence="1 2">
    <name type="scientific">Arachis hypogaea</name>
    <name type="common">Peanut</name>
    <dbReference type="NCBI Taxonomy" id="3818"/>
    <lineage>
        <taxon>Eukaryota</taxon>
        <taxon>Viridiplantae</taxon>
        <taxon>Streptophyta</taxon>
        <taxon>Embryophyta</taxon>
        <taxon>Tracheophyta</taxon>
        <taxon>Spermatophyta</taxon>
        <taxon>Magnoliopsida</taxon>
        <taxon>eudicotyledons</taxon>
        <taxon>Gunneridae</taxon>
        <taxon>Pentapetalae</taxon>
        <taxon>rosids</taxon>
        <taxon>fabids</taxon>
        <taxon>Fabales</taxon>
        <taxon>Fabaceae</taxon>
        <taxon>Papilionoideae</taxon>
        <taxon>50 kb inversion clade</taxon>
        <taxon>dalbergioids sensu lato</taxon>
        <taxon>Dalbergieae</taxon>
        <taxon>Pterocarpus clade</taxon>
        <taxon>Arachis</taxon>
    </lineage>
</organism>
<evidence type="ECO:0000313" key="2">
    <source>
        <dbReference type="Proteomes" id="UP000289738"/>
    </source>
</evidence>
<evidence type="ECO:0000313" key="1">
    <source>
        <dbReference type="EMBL" id="RYR78412.1"/>
    </source>
</evidence>
<keyword evidence="2" id="KW-1185">Reference proteome</keyword>
<dbReference type="AlphaFoldDB" id="A0A445ESS8"/>